<keyword evidence="2" id="KW-1185">Reference proteome</keyword>
<accession>A0ABV9QS46</accession>
<name>A0ABV9QS46_9FIRM</name>
<dbReference type="Proteomes" id="UP001595916">
    <property type="component" value="Unassembled WGS sequence"/>
</dbReference>
<protein>
    <submittedName>
        <fullName evidence="1">Uncharacterized protein</fullName>
    </submittedName>
</protein>
<sequence>MYEMYLGKLKIPLLPSSLKESASKDNKKYDVLSLGEVVKPGRMKLRTWTITSELRYTDGVDAKSTIEAIKKYLYDEKTTMKPLRFIVNRFNEDGSISLNTNALVVIDSFEITDKEAEPGDFHYSIKLTEYRKFEAKIL</sequence>
<proteinExistence type="predicted"/>
<dbReference type="RefSeq" id="WP_379789026.1">
    <property type="nucleotide sequence ID" value="NZ_JBHSHL010000051.1"/>
</dbReference>
<comment type="caution">
    <text evidence="1">The sequence shown here is derived from an EMBL/GenBank/DDBJ whole genome shotgun (WGS) entry which is preliminary data.</text>
</comment>
<organism evidence="1 2">
    <name type="scientific">Filifactor villosus</name>
    <dbReference type="NCBI Taxonomy" id="29374"/>
    <lineage>
        <taxon>Bacteria</taxon>
        <taxon>Bacillati</taxon>
        <taxon>Bacillota</taxon>
        <taxon>Clostridia</taxon>
        <taxon>Peptostreptococcales</taxon>
        <taxon>Filifactoraceae</taxon>
        <taxon>Filifactor</taxon>
    </lineage>
</organism>
<reference evidence="2" key="1">
    <citation type="journal article" date="2019" name="Int. J. Syst. Evol. Microbiol.">
        <title>The Global Catalogue of Microorganisms (GCM) 10K type strain sequencing project: providing services to taxonomists for standard genome sequencing and annotation.</title>
        <authorList>
            <consortium name="The Broad Institute Genomics Platform"/>
            <consortium name="The Broad Institute Genome Sequencing Center for Infectious Disease"/>
            <person name="Wu L."/>
            <person name="Ma J."/>
        </authorList>
    </citation>
    <scope>NUCLEOTIDE SEQUENCE [LARGE SCALE GENOMIC DNA]</scope>
    <source>
        <strain evidence="2">CCUG 46385</strain>
    </source>
</reference>
<evidence type="ECO:0000313" key="1">
    <source>
        <dbReference type="EMBL" id="MFC4805461.1"/>
    </source>
</evidence>
<gene>
    <name evidence="1" type="ORF">ACFO4R_10300</name>
</gene>
<dbReference type="EMBL" id="JBHSHL010000051">
    <property type="protein sequence ID" value="MFC4805461.1"/>
    <property type="molecule type" value="Genomic_DNA"/>
</dbReference>
<evidence type="ECO:0000313" key="2">
    <source>
        <dbReference type="Proteomes" id="UP001595916"/>
    </source>
</evidence>